<evidence type="ECO:0000256" key="1">
    <source>
        <dbReference type="SAM" id="MobiDB-lite"/>
    </source>
</evidence>
<dbReference type="Proteomes" id="UP000190037">
    <property type="component" value="Unassembled WGS sequence"/>
</dbReference>
<feature type="region of interest" description="Disordered" evidence="1">
    <location>
        <begin position="173"/>
        <end position="226"/>
    </location>
</feature>
<comment type="caution">
    <text evidence="2">The sequence shown here is derived from an EMBL/GenBank/DDBJ whole genome shotgun (WGS) entry which is preliminary data.</text>
</comment>
<dbReference type="AlphaFoldDB" id="A0A1T3NJN0"/>
<name>A0A1T3NJN0_9ACTN</name>
<dbReference type="STRING" id="159449.B4N89_45955"/>
<evidence type="ECO:0000313" key="2">
    <source>
        <dbReference type="EMBL" id="OPC76821.1"/>
    </source>
</evidence>
<feature type="compositionally biased region" description="Basic residues" evidence="1">
    <location>
        <begin position="192"/>
        <end position="208"/>
    </location>
</feature>
<organism evidence="2 3">
    <name type="scientific">Embleya scabrispora</name>
    <dbReference type="NCBI Taxonomy" id="159449"/>
    <lineage>
        <taxon>Bacteria</taxon>
        <taxon>Bacillati</taxon>
        <taxon>Actinomycetota</taxon>
        <taxon>Actinomycetes</taxon>
        <taxon>Kitasatosporales</taxon>
        <taxon>Streptomycetaceae</taxon>
        <taxon>Embleya</taxon>
    </lineage>
</organism>
<proteinExistence type="predicted"/>
<keyword evidence="3" id="KW-1185">Reference proteome</keyword>
<dbReference type="RefSeq" id="WP_078982670.1">
    <property type="nucleotide sequence ID" value="NZ_MWQN01000005.1"/>
</dbReference>
<gene>
    <name evidence="2" type="ORF">B4N89_45955</name>
</gene>
<dbReference type="EMBL" id="MWQN01000005">
    <property type="protein sequence ID" value="OPC76821.1"/>
    <property type="molecule type" value="Genomic_DNA"/>
</dbReference>
<reference evidence="2 3" key="1">
    <citation type="submission" date="2017-03" db="EMBL/GenBank/DDBJ databases">
        <title>Draft genome sequence of Streptomyces scabrisporus NF3, endophyte isolated from Amphipterygium adstringens.</title>
        <authorList>
            <person name="Vazquez M."/>
            <person name="Ceapa C.D."/>
            <person name="Rodriguez Luna D."/>
            <person name="Sanchez Esquivel S."/>
        </authorList>
    </citation>
    <scope>NUCLEOTIDE SEQUENCE [LARGE SCALE GENOMIC DNA]</scope>
    <source>
        <strain evidence="2 3">NF3</strain>
    </source>
</reference>
<protein>
    <submittedName>
        <fullName evidence="2">Uncharacterized protein</fullName>
    </submittedName>
</protein>
<evidence type="ECO:0000313" key="3">
    <source>
        <dbReference type="Proteomes" id="UP000190037"/>
    </source>
</evidence>
<sequence>MTTSTTIDLVRPAFRQHGPRELPGTRRVLPRPGTAPGGWCLHLFAATGRAEDAAVCLTGLLHAELGDEGALSTAAVIADADPTANPGRANRSLPPELVCAVTDRAHADDEHRVALVLSRHTTDDPHDDSVHVRVLPPGELPRYEAIPGFVDRLVRSPHAAPTPYVLRVHTLTGAAHGGPTQPGGRPGAWTHRMGRPHTPRIPHQRPAPRRPEQAPHLPEPGRIPAP</sequence>
<feature type="compositionally biased region" description="Pro residues" evidence="1">
    <location>
        <begin position="217"/>
        <end position="226"/>
    </location>
</feature>
<accession>A0A1T3NJN0</accession>